<comment type="catalytic activity">
    <reaction evidence="5">
        <text>(6S)-5-formyl-5,6,7,8-tetrahydrofolate + ATP = (6R)-5,10-methenyltetrahydrofolate + ADP + phosphate</text>
        <dbReference type="Rhea" id="RHEA:10488"/>
        <dbReference type="ChEBI" id="CHEBI:30616"/>
        <dbReference type="ChEBI" id="CHEBI:43474"/>
        <dbReference type="ChEBI" id="CHEBI:57455"/>
        <dbReference type="ChEBI" id="CHEBI:57457"/>
        <dbReference type="ChEBI" id="CHEBI:456216"/>
        <dbReference type="EC" id="6.3.3.2"/>
    </reaction>
</comment>
<keyword evidence="3 4" id="KW-0067">ATP-binding</keyword>
<dbReference type="PANTHER" id="PTHR23407:SF1">
    <property type="entry name" value="5-FORMYLTETRAHYDROFOLATE CYCLO-LIGASE"/>
    <property type="match status" value="1"/>
</dbReference>
<sequence>MSIFDVKKQLRKKVREISENLCSIYKKASDDYILKNLLGMEEFKEAKTVFCFVGTKEEINTYDIIEQCFNTGKTVCVPKCLEPGHMEAFIINSIKDLTLGKFNIMEPKEFCVKIEKENIDLCIVPCVSCNSKGQRLGYGGGYYDRYLKDFTGKKINICREKLMLEDIPMDENDVKMDVVVTEKNIYHLT</sequence>
<gene>
    <name evidence="6" type="ORF">SAMN02745248_01907</name>
</gene>
<keyword evidence="2 4" id="KW-0547">Nucleotide-binding</keyword>
<keyword evidence="7" id="KW-1185">Reference proteome</keyword>
<dbReference type="RefSeq" id="WP_072903863.1">
    <property type="nucleotide sequence ID" value="NZ_FRAD01000015.1"/>
</dbReference>
<comment type="cofactor">
    <cofactor evidence="5">
        <name>Mg(2+)</name>
        <dbReference type="ChEBI" id="CHEBI:18420"/>
    </cofactor>
</comment>
<dbReference type="GO" id="GO:0030272">
    <property type="term" value="F:5-formyltetrahydrofolate cyclo-ligase activity"/>
    <property type="evidence" value="ECO:0007669"/>
    <property type="project" value="UniProtKB-EC"/>
</dbReference>
<accession>A0A1M6Q5X2</accession>
<feature type="binding site" evidence="4">
    <location>
        <position position="58"/>
    </location>
    <ligand>
        <name>substrate</name>
    </ligand>
</feature>
<evidence type="ECO:0000256" key="3">
    <source>
        <dbReference type="ARBA" id="ARBA00022840"/>
    </source>
</evidence>
<dbReference type="STRING" id="1121331.SAMN02745248_01907"/>
<dbReference type="EC" id="6.3.3.2" evidence="5"/>
<evidence type="ECO:0000256" key="2">
    <source>
        <dbReference type="ARBA" id="ARBA00022741"/>
    </source>
</evidence>
<dbReference type="PIRSF" id="PIRSF006806">
    <property type="entry name" value="FTHF_cligase"/>
    <property type="match status" value="1"/>
</dbReference>
<comment type="similarity">
    <text evidence="1 5">Belongs to the 5-formyltetrahydrofolate cyclo-ligase family.</text>
</comment>
<feature type="binding site" evidence="4">
    <location>
        <begin position="7"/>
        <end position="11"/>
    </location>
    <ligand>
        <name>ATP</name>
        <dbReference type="ChEBI" id="CHEBI:30616"/>
    </ligand>
</feature>
<keyword evidence="5" id="KW-0479">Metal-binding</keyword>
<feature type="binding site" evidence="4">
    <location>
        <position position="53"/>
    </location>
    <ligand>
        <name>substrate</name>
    </ligand>
</feature>
<evidence type="ECO:0000313" key="6">
    <source>
        <dbReference type="EMBL" id="SHK15538.1"/>
    </source>
</evidence>
<dbReference type="GO" id="GO:0046872">
    <property type="term" value="F:metal ion binding"/>
    <property type="evidence" value="ECO:0007669"/>
    <property type="project" value="UniProtKB-KW"/>
</dbReference>
<dbReference type="InterPro" id="IPR024185">
    <property type="entry name" value="FTHF_cligase-like_sf"/>
</dbReference>
<keyword evidence="6" id="KW-0436">Ligase</keyword>
<protein>
    <recommendedName>
        <fullName evidence="5">5-formyltetrahydrofolate cyclo-ligase</fullName>
        <ecNumber evidence="5">6.3.3.2</ecNumber>
    </recommendedName>
</protein>
<proteinExistence type="inferred from homology"/>
<dbReference type="AlphaFoldDB" id="A0A1M6Q5X2"/>
<keyword evidence="5" id="KW-0460">Magnesium</keyword>
<dbReference type="NCBIfam" id="TIGR02727">
    <property type="entry name" value="MTHFS_bact"/>
    <property type="match status" value="1"/>
</dbReference>
<dbReference type="Proteomes" id="UP000183952">
    <property type="component" value="Unassembled WGS sequence"/>
</dbReference>
<reference evidence="6 7" key="1">
    <citation type="submission" date="2016-11" db="EMBL/GenBank/DDBJ databases">
        <authorList>
            <person name="Jaros S."/>
            <person name="Januszkiewicz K."/>
            <person name="Wedrychowicz H."/>
        </authorList>
    </citation>
    <scope>NUCLEOTIDE SEQUENCE [LARGE SCALE GENOMIC DNA]</scope>
    <source>
        <strain evidence="6 7">DSM 3090</strain>
    </source>
</reference>
<dbReference type="GO" id="GO:0005524">
    <property type="term" value="F:ATP binding"/>
    <property type="evidence" value="ECO:0007669"/>
    <property type="project" value="UniProtKB-KW"/>
</dbReference>
<dbReference type="GO" id="GO:0035999">
    <property type="term" value="P:tetrahydrofolate interconversion"/>
    <property type="evidence" value="ECO:0007669"/>
    <property type="project" value="TreeGrafter"/>
</dbReference>
<dbReference type="InterPro" id="IPR002698">
    <property type="entry name" value="FTHF_cligase"/>
</dbReference>
<dbReference type="SUPFAM" id="SSF100950">
    <property type="entry name" value="NagB/RpiA/CoA transferase-like"/>
    <property type="match status" value="1"/>
</dbReference>
<dbReference type="Gene3D" id="3.40.50.10420">
    <property type="entry name" value="NagB/RpiA/CoA transferase-like"/>
    <property type="match status" value="1"/>
</dbReference>
<dbReference type="GO" id="GO:0009396">
    <property type="term" value="P:folic acid-containing compound biosynthetic process"/>
    <property type="evidence" value="ECO:0007669"/>
    <property type="project" value="TreeGrafter"/>
</dbReference>
<dbReference type="PANTHER" id="PTHR23407">
    <property type="entry name" value="ATPASE INHIBITOR/5-FORMYLTETRAHYDROFOLATE CYCLO-LIGASE"/>
    <property type="match status" value="1"/>
</dbReference>
<dbReference type="InterPro" id="IPR037171">
    <property type="entry name" value="NagB/RpiA_transferase-like"/>
</dbReference>
<dbReference type="EMBL" id="FRAD01000015">
    <property type="protein sequence ID" value="SHK15538.1"/>
    <property type="molecule type" value="Genomic_DNA"/>
</dbReference>
<name>A0A1M6Q5X2_9CLOT</name>
<dbReference type="OrthoDB" id="9801938at2"/>
<organism evidence="6 7">
    <name type="scientific">Hathewaya proteolytica DSM 3090</name>
    <dbReference type="NCBI Taxonomy" id="1121331"/>
    <lineage>
        <taxon>Bacteria</taxon>
        <taxon>Bacillati</taxon>
        <taxon>Bacillota</taxon>
        <taxon>Clostridia</taxon>
        <taxon>Eubacteriales</taxon>
        <taxon>Clostridiaceae</taxon>
        <taxon>Hathewaya</taxon>
    </lineage>
</organism>
<evidence type="ECO:0000256" key="5">
    <source>
        <dbReference type="RuleBase" id="RU361279"/>
    </source>
</evidence>
<dbReference type="Pfam" id="PF01812">
    <property type="entry name" value="5-FTHF_cyc-lig"/>
    <property type="match status" value="1"/>
</dbReference>
<evidence type="ECO:0000256" key="1">
    <source>
        <dbReference type="ARBA" id="ARBA00010638"/>
    </source>
</evidence>
<evidence type="ECO:0000313" key="7">
    <source>
        <dbReference type="Proteomes" id="UP000183952"/>
    </source>
</evidence>
<feature type="binding site" evidence="4">
    <location>
        <begin position="135"/>
        <end position="143"/>
    </location>
    <ligand>
        <name>ATP</name>
        <dbReference type="ChEBI" id="CHEBI:30616"/>
    </ligand>
</feature>
<evidence type="ECO:0000256" key="4">
    <source>
        <dbReference type="PIRSR" id="PIRSR006806-1"/>
    </source>
</evidence>